<feature type="transmembrane region" description="Helical" evidence="6">
    <location>
        <begin position="16"/>
        <end position="35"/>
    </location>
</feature>
<protein>
    <submittedName>
        <fullName evidence="7">Threonine/homoserine/homoserine lactone efflux protein</fullName>
    </submittedName>
</protein>
<feature type="transmembrane region" description="Helical" evidence="6">
    <location>
        <begin position="194"/>
        <end position="214"/>
    </location>
</feature>
<dbReference type="Proteomes" id="UP000220034">
    <property type="component" value="Unassembled WGS sequence"/>
</dbReference>
<name>A0A2C9CWE7_9RHOB</name>
<evidence type="ECO:0000256" key="3">
    <source>
        <dbReference type="ARBA" id="ARBA00022692"/>
    </source>
</evidence>
<dbReference type="OrthoDB" id="9812084at2"/>
<keyword evidence="3 6" id="KW-0812">Transmembrane</keyword>
<sequence>MRNGREGLRSFKMEPTVTLETIIGIFALAAGTVWTPGPNNAMLASSGARFGLRATVPHVLGVALGFPVMCFVMALGLGQVFEAQPLIGEVLRWAGAGMLLWIAWKTLQAKPPGTEAGSAKPWSFVQASAFQWVNPKAWMMAVSMISQFVTGTEPLREAAILSGIYALVGLTSATGWAGFGAALQRFLSTRTRMLCFNAVMAGLIVLTVLALLFADLRPAG</sequence>
<keyword evidence="2" id="KW-1003">Cell membrane</keyword>
<comment type="subcellular location">
    <subcellularLocation>
        <location evidence="1">Cell membrane</location>
        <topology evidence="1">Multi-pass membrane protein</topology>
    </subcellularLocation>
</comment>
<evidence type="ECO:0000313" key="8">
    <source>
        <dbReference type="Proteomes" id="UP000220034"/>
    </source>
</evidence>
<dbReference type="GO" id="GO:0033228">
    <property type="term" value="P:cysteine export across plasma membrane"/>
    <property type="evidence" value="ECO:0007669"/>
    <property type="project" value="TreeGrafter"/>
</dbReference>
<evidence type="ECO:0000256" key="5">
    <source>
        <dbReference type="ARBA" id="ARBA00023136"/>
    </source>
</evidence>
<keyword evidence="5 6" id="KW-0472">Membrane</keyword>
<proteinExistence type="predicted"/>
<dbReference type="GO" id="GO:0005886">
    <property type="term" value="C:plasma membrane"/>
    <property type="evidence" value="ECO:0007669"/>
    <property type="project" value="UniProtKB-SubCell"/>
</dbReference>
<dbReference type="Pfam" id="PF01810">
    <property type="entry name" value="LysE"/>
    <property type="match status" value="1"/>
</dbReference>
<dbReference type="GO" id="GO:0015171">
    <property type="term" value="F:amino acid transmembrane transporter activity"/>
    <property type="evidence" value="ECO:0007669"/>
    <property type="project" value="TreeGrafter"/>
</dbReference>
<gene>
    <name evidence="7" type="ORF">SAMN06273572_105193</name>
</gene>
<keyword evidence="8" id="KW-1185">Reference proteome</keyword>
<evidence type="ECO:0000256" key="2">
    <source>
        <dbReference type="ARBA" id="ARBA00022475"/>
    </source>
</evidence>
<keyword evidence="4 6" id="KW-1133">Transmembrane helix</keyword>
<evidence type="ECO:0000256" key="1">
    <source>
        <dbReference type="ARBA" id="ARBA00004651"/>
    </source>
</evidence>
<dbReference type="PANTHER" id="PTHR30086">
    <property type="entry name" value="ARGININE EXPORTER PROTEIN ARGO"/>
    <property type="match status" value="1"/>
</dbReference>
<dbReference type="AlphaFoldDB" id="A0A2C9CWE7"/>
<feature type="transmembrane region" description="Helical" evidence="6">
    <location>
        <begin position="55"/>
        <end position="78"/>
    </location>
</feature>
<accession>A0A2C9CWE7</accession>
<evidence type="ECO:0000256" key="6">
    <source>
        <dbReference type="SAM" id="Phobius"/>
    </source>
</evidence>
<feature type="transmembrane region" description="Helical" evidence="6">
    <location>
        <begin position="90"/>
        <end position="107"/>
    </location>
</feature>
<evidence type="ECO:0000313" key="7">
    <source>
        <dbReference type="EMBL" id="SOH94769.1"/>
    </source>
</evidence>
<organism evidence="7 8">
    <name type="scientific">Pontivivens marinum</name>
    <dbReference type="NCBI Taxonomy" id="1690039"/>
    <lineage>
        <taxon>Bacteria</taxon>
        <taxon>Pseudomonadati</taxon>
        <taxon>Pseudomonadota</taxon>
        <taxon>Alphaproteobacteria</taxon>
        <taxon>Rhodobacterales</taxon>
        <taxon>Paracoccaceae</taxon>
        <taxon>Pontivivens</taxon>
    </lineage>
</organism>
<dbReference type="PANTHER" id="PTHR30086:SF20">
    <property type="entry name" value="ARGININE EXPORTER PROTEIN ARGO-RELATED"/>
    <property type="match status" value="1"/>
</dbReference>
<dbReference type="EMBL" id="OCTN01000005">
    <property type="protein sequence ID" value="SOH94769.1"/>
    <property type="molecule type" value="Genomic_DNA"/>
</dbReference>
<reference evidence="8" key="1">
    <citation type="submission" date="2017-09" db="EMBL/GenBank/DDBJ databases">
        <authorList>
            <person name="Varghese N."/>
            <person name="Submissions S."/>
        </authorList>
    </citation>
    <scope>NUCLEOTIDE SEQUENCE [LARGE SCALE GENOMIC DNA]</scope>
    <source>
        <strain evidence="8">C7</strain>
    </source>
</reference>
<evidence type="ECO:0000256" key="4">
    <source>
        <dbReference type="ARBA" id="ARBA00022989"/>
    </source>
</evidence>
<dbReference type="InterPro" id="IPR001123">
    <property type="entry name" value="LeuE-type"/>
</dbReference>
<feature type="transmembrane region" description="Helical" evidence="6">
    <location>
        <begin position="158"/>
        <end position="182"/>
    </location>
</feature>